<dbReference type="RefSeq" id="WP_166125739.1">
    <property type="nucleotide sequence ID" value="NZ_JAANOQ010000002.1"/>
</dbReference>
<evidence type="ECO:0000256" key="6">
    <source>
        <dbReference type="ARBA" id="ARBA00023316"/>
    </source>
</evidence>
<dbReference type="Proteomes" id="UP000605990">
    <property type="component" value="Unassembled WGS sequence"/>
</dbReference>
<feature type="domain" description="L,D-TPase catalytic" evidence="8">
    <location>
        <begin position="302"/>
        <end position="477"/>
    </location>
</feature>
<dbReference type="InterPro" id="IPR036366">
    <property type="entry name" value="PGBDSf"/>
</dbReference>
<evidence type="ECO:0000313" key="10">
    <source>
        <dbReference type="Proteomes" id="UP000605990"/>
    </source>
</evidence>
<dbReference type="SUPFAM" id="SSF141523">
    <property type="entry name" value="L,D-transpeptidase catalytic domain-like"/>
    <property type="match status" value="1"/>
</dbReference>
<dbReference type="EMBL" id="JACRUN010000006">
    <property type="protein sequence ID" value="MBC5835338.1"/>
    <property type="molecule type" value="Genomic_DNA"/>
</dbReference>
<dbReference type="PANTHER" id="PTHR41533:SF2">
    <property type="entry name" value="BLR7131 PROTEIN"/>
    <property type="match status" value="1"/>
</dbReference>
<evidence type="ECO:0000256" key="2">
    <source>
        <dbReference type="ARBA" id="ARBA00005992"/>
    </source>
</evidence>
<accession>A0ABR7J052</accession>
<dbReference type="Pfam" id="PF01471">
    <property type="entry name" value="PG_binding_1"/>
    <property type="match status" value="1"/>
</dbReference>
<dbReference type="InterPro" id="IPR038063">
    <property type="entry name" value="Transpep_catalytic_dom"/>
</dbReference>
<protein>
    <submittedName>
        <fullName evidence="9">L,D-transpeptidase family protein</fullName>
    </submittedName>
</protein>
<dbReference type="InterPro" id="IPR036365">
    <property type="entry name" value="PGBD-like_sf"/>
</dbReference>
<evidence type="ECO:0000256" key="5">
    <source>
        <dbReference type="ARBA" id="ARBA00022984"/>
    </source>
</evidence>
<evidence type="ECO:0000256" key="7">
    <source>
        <dbReference type="PROSITE-ProRule" id="PRU01373"/>
    </source>
</evidence>
<dbReference type="InterPro" id="IPR005490">
    <property type="entry name" value="LD_TPept_cat_dom"/>
</dbReference>
<evidence type="ECO:0000313" key="9">
    <source>
        <dbReference type="EMBL" id="MBC5835338.1"/>
    </source>
</evidence>
<keyword evidence="6 7" id="KW-0961">Cell wall biogenesis/degradation</keyword>
<organism evidence="9 10">
    <name type="scientific">Flavobacterium bernardetii</name>
    <dbReference type="NCBI Taxonomy" id="2813823"/>
    <lineage>
        <taxon>Bacteria</taxon>
        <taxon>Pseudomonadati</taxon>
        <taxon>Bacteroidota</taxon>
        <taxon>Flavobacteriia</taxon>
        <taxon>Flavobacteriales</taxon>
        <taxon>Flavobacteriaceae</taxon>
        <taxon>Flavobacterium</taxon>
    </lineage>
</organism>
<dbReference type="InterPro" id="IPR045380">
    <property type="entry name" value="LD_TPept_scaffold_dom"/>
</dbReference>
<keyword evidence="4 7" id="KW-0133">Cell shape</keyword>
<reference evidence="9 10" key="1">
    <citation type="submission" date="2020-08" db="EMBL/GenBank/DDBJ databases">
        <title>Description of novel Flavobacterium F-408 isolate.</title>
        <authorList>
            <person name="Saticioglu I.B."/>
            <person name="Duman M."/>
            <person name="Altun S."/>
        </authorList>
    </citation>
    <scope>NUCLEOTIDE SEQUENCE [LARGE SCALE GENOMIC DNA]</scope>
    <source>
        <strain evidence="9 10">F-408</strain>
    </source>
</reference>
<evidence type="ECO:0000256" key="4">
    <source>
        <dbReference type="ARBA" id="ARBA00022960"/>
    </source>
</evidence>
<keyword evidence="3" id="KW-0808">Transferase</keyword>
<dbReference type="PROSITE" id="PS51257">
    <property type="entry name" value="PROKAR_LIPOPROTEIN"/>
    <property type="match status" value="1"/>
</dbReference>
<comment type="pathway">
    <text evidence="1 7">Cell wall biogenesis; peptidoglycan biosynthesis.</text>
</comment>
<keyword evidence="5 7" id="KW-0573">Peptidoglycan synthesis</keyword>
<dbReference type="SUPFAM" id="SSF47090">
    <property type="entry name" value="PGBD-like"/>
    <property type="match status" value="1"/>
</dbReference>
<dbReference type="CDD" id="cd16913">
    <property type="entry name" value="YkuD_like"/>
    <property type="match status" value="1"/>
</dbReference>
<dbReference type="InterPro" id="IPR052905">
    <property type="entry name" value="LD-transpeptidase_YkuD-like"/>
</dbReference>
<proteinExistence type="inferred from homology"/>
<keyword evidence="10" id="KW-1185">Reference proteome</keyword>
<name>A0ABR7J052_9FLAO</name>
<dbReference type="Pfam" id="PF20142">
    <property type="entry name" value="Scaffold"/>
    <property type="match status" value="1"/>
</dbReference>
<comment type="similarity">
    <text evidence="2">Belongs to the YkuD family.</text>
</comment>
<dbReference type="Gene3D" id="1.10.101.10">
    <property type="entry name" value="PGBD-like superfamily/PGBD"/>
    <property type="match status" value="1"/>
</dbReference>
<feature type="active site" description="Nucleophile" evidence="7">
    <location>
        <position position="449"/>
    </location>
</feature>
<sequence>MKKFCLFVVLLFVVFMSCKNSKKEVFEESEDYFDTIRKVTIHAIPEDLLADKSDSIRSYYKLFENHEIWVDRENREDLISQIEKTKDEGLNPEEYNINKIFRLELRMDSLQVEEKLAYDILLTQTYEKLCNHYYRGKLNPDEVYDNWDLFDKKLSIAKLLKEAIDTKKIAPSIKGLLPTHPIYLSLKGALVEVDKLPASKFDSIDINLKIKFNDNSEVIKKIKQRLVYWKDLKQEDTLYTNKFDAKMLNAVKKFQARHGLFADGVIGIGTIKALNYNKETRKGQILANLERWRWFSRNLGDQYILINLPDYELDYVKDKDTIATHKIVCGRPERMTPILSSKLSNFVFNPTWTVPPTIIKEDLTVEATANRNYFTRNRITIYKGTNTVVSPSEWNPEKAESYRYVQTPGYNNSLGVVKFNFPNHHSVYLHDTNHRDYFEYKYRALSSGCVRVENPVSLAKKVLDGQDNGRWKSLEVIRKERAEKEAKLKLNKNYKPVKLSPEELEAKQKMLTEEQDAIDKIIAAKETYYIKVKQPIYIHQLYWTSWSDKNGLQFRDDIYNLDKILYNKLGGIGDNIND</sequence>
<dbReference type="Gene3D" id="2.40.440.10">
    <property type="entry name" value="L,D-transpeptidase catalytic domain-like"/>
    <property type="match status" value="1"/>
</dbReference>
<dbReference type="PROSITE" id="PS52029">
    <property type="entry name" value="LD_TPASE"/>
    <property type="match status" value="1"/>
</dbReference>
<dbReference type="InterPro" id="IPR002477">
    <property type="entry name" value="Peptidoglycan-bd-like"/>
</dbReference>
<evidence type="ECO:0000259" key="8">
    <source>
        <dbReference type="PROSITE" id="PS52029"/>
    </source>
</evidence>
<dbReference type="Pfam" id="PF03734">
    <property type="entry name" value="YkuD"/>
    <property type="match status" value="1"/>
</dbReference>
<evidence type="ECO:0000256" key="1">
    <source>
        <dbReference type="ARBA" id="ARBA00004752"/>
    </source>
</evidence>
<evidence type="ECO:0000256" key="3">
    <source>
        <dbReference type="ARBA" id="ARBA00022679"/>
    </source>
</evidence>
<gene>
    <name evidence="9" type="ORF">H8R27_10630</name>
</gene>
<comment type="caution">
    <text evidence="9">The sequence shown here is derived from an EMBL/GenBank/DDBJ whole genome shotgun (WGS) entry which is preliminary data.</text>
</comment>
<feature type="active site" description="Proton donor/acceptor" evidence="7">
    <location>
        <position position="430"/>
    </location>
</feature>
<dbReference type="PANTHER" id="PTHR41533">
    <property type="entry name" value="L,D-TRANSPEPTIDASE HI_1667-RELATED"/>
    <property type="match status" value="1"/>
</dbReference>